<evidence type="ECO:0000256" key="2">
    <source>
        <dbReference type="ARBA" id="ARBA00022485"/>
    </source>
</evidence>
<comment type="subcellular location">
    <subcellularLocation>
        <location evidence="1">Cell envelope</location>
    </subcellularLocation>
</comment>
<dbReference type="CDD" id="cd10561">
    <property type="entry name" value="HybA_like"/>
    <property type="match status" value="1"/>
</dbReference>
<dbReference type="Pfam" id="PF13247">
    <property type="entry name" value="Fer4_11"/>
    <property type="match status" value="1"/>
</dbReference>
<evidence type="ECO:0000256" key="6">
    <source>
        <dbReference type="ARBA" id="ARBA00023014"/>
    </source>
</evidence>
<feature type="domain" description="4Fe-4S ferredoxin-type" evidence="7">
    <location>
        <begin position="139"/>
        <end position="168"/>
    </location>
</feature>
<dbReference type="AlphaFoldDB" id="Q478N1"/>
<dbReference type="KEGG" id="dar:Daro_3973"/>
<evidence type="ECO:0000256" key="5">
    <source>
        <dbReference type="ARBA" id="ARBA00023004"/>
    </source>
</evidence>
<name>Q478N1_DECAR</name>
<evidence type="ECO:0000256" key="1">
    <source>
        <dbReference type="ARBA" id="ARBA00004196"/>
    </source>
</evidence>
<dbReference type="PROSITE" id="PS51318">
    <property type="entry name" value="TAT"/>
    <property type="match status" value="1"/>
</dbReference>
<evidence type="ECO:0000313" key="8">
    <source>
        <dbReference type="EMBL" id="AAZ48700.1"/>
    </source>
</evidence>
<dbReference type="InterPro" id="IPR017896">
    <property type="entry name" value="4Fe4S_Fe-S-bd"/>
</dbReference>
<accession>Q478N1</accession>
<dbReference type="STRING" id="159087.Daro_3973"/>
<gene>
    <name evidence="8" type="ordered locus">Daro_3973</name>
</gene>
<keyword evidence="6" id="KW-0411">Iron-sulfur</keyword>
<evidence type="ECO:0000259" key="7">
    <source>
        <dbReference type="PROSITE" id="PS51379"/>
    </source>
</evidence>
<dbReference type="PANTHER" id="PTHR43545">
    <property type="entry name" value="FORMATE DEHYDROGENASE, NITRATE-INDUCIBLE, IRON-SULFUR SUBUNIT"/>
    <property type="match status" value="1"/>
</dbReference>
<dbReference type="NCBIfam" id="NF008134">
    <property type="entry name" value="PRK10882.1"/>
    <property type="match status" value="1"/>
</dbReference>
<dbReference type="GO" id="GO:0046872">
    <property type="term" value="F:metal ion binding"/>
    <property type="evidence" value="ECO:0007669"/>
    <property type="project" value="UniProtKB-KW"/>
</dbReference>
<keyword evidence="3" id="KW-0479">Metal-binding</keyword>
<dbReference type="PROSITE" id="PS00198">
    <property type="entry name" value="4FE4S_FER_1"/>
    <property type="match status" value="1"/>
</dbReference>
<dbReference type="eggNOG" id="COG0437">
    <property type="taxonomic scope" value="Bacteria"/>
</dbReference>
<dbReference type="OrthoDB" id="9779457at2"/>
<evidence type="ECO:0000256" key="3">
    <source>
        <dbReference type="ARBA" id="ARBA00022723"/>
    </source>
</evidence>
<feature type="domain" description="4Fe-4S ferredoxin-type" evidence="7">
    <location>
        <begin position="106"/>
        <end position="137"/>
    </location>
</feature>
<dbReference type="InterPro" id="IPR019546">
    <property type="entry name" value="TAT_signal_bac_arc"/>
</dbReference>
<dbReference type="PANTHER" id="PTHR43545:SF1">
    <property type="entry name" value="HYDROGENASE-2 OPERON PROTEIN HYBA"/>
    <property type="match status" value="1"/>
</dbReference>
<dbReference type="InterPro" id="IPR006311">
    <property type="entry name" value="TAT_signal"/>
</dbReference>
<dbReference type="InterPro" id="IPR017900">
    <property type="entry name" value="4Fe4S_Fe_S_CS"/>
</dbReference>
<organism evidence="8">
    <name type="scientific">Dechloromonas aromatica (strain RCB)</name>
    <dbReference type="NCBI Taxonomy" id="159087"/>
    <lineage>
        <taxon>Bacteria</taxon>
        <taxon>Pseudomonadati</taxon>
        <taxon>Pseudomonadota</taxon>
        <taxon>Betaproteobacteria</taxon>
        <taxon>Rhodocyclales</taxon>
        <taxon>Azonexaceae</taxon>
        <taxon>Dechloromonas</taxon>
    </lineage>
</organism>
<dbReference type="GO" id="GO:0030313">
    <property type="term" value="C:cell envelope"/>
    <property type="evidence" value="ECO:0007669"/>
    <property type="project" value="UniProtKB-SubCell"/>
</dbReference>
<dbReference type="NCBIfam" id="TIGR01409">
    <property type="entry name" value="TAT_signal_seq"/>
    <property type="match status" value="1"/>
</dbReference>
<dbReference type="PROSITE" id="PS51379">
    <property type="entry name" value="4FE4S_FER_2"/>
    <property type="match status" value="3"/>
</dbReference>
<dbReference type="EMBL" id="CP000089">
    <property type="protein sequence ID" value="AAZ48700.1"/>
    <property type="molecule type" value="Genomic_DNA"/>
</dbReference>
<proteinExistence type="predicted"/>
<feature type="domain" description="4Fe-4S ferredoxin-type" evidence="7">
    <location>
        <begin position="40"/>
        <end position="69"/>
    </location>
</feature>
<reference evidence="8" key="1">
    <citation type="submission" date="2005-08" db="EMBL/GenBank/DDBJ databases">
        <title>Complete sequence of Dechloromonas aromatica RCB.</title>
        <authorList>
            <person name="Salinero K.K."/>
            <person name="Copeland A."/>
            <person name="Lucas S."/>
            <person name="Lapidus A."/>
            <person name="Barry K."/>
            <person name="Detter J.C."/>
            <person name="Glavina T."/>
            <person name="Hammon N."/>
            <person name="Israni S."/>
            <person name="Pitluck S."/>
            <person name="Di Bartolo G."/>
            <person name="Trong S."/>
            <person name="Schmutz J."/>
            <person name="Larimer F."/>
            <person name="Land M."/>
            <person name="Ivanova N."/>
            <person name="Richardson P."/>
        </authorList>
    </citation>
    <scope>NUCLEOTIDE SEQUENCE</scope>
    <source>
        <strain evidence="8">RCB</strain>
    </source>
</reference>
<protein>
    <submittedName>
        <fullName evidence="8">Twin-arginine translocation pathway signal</fullName>
    </submittedName>
</protein>
<keyword evidence="2" id="KW-0004">4Fe-4S</keyword>
<dbReference type="InterPro" id="IPR051555">
    <property type="entry name" value="FDH_Electron_Transfer_Unit"/>
</dbReference>
<dbReference type="HOGENOM" id="CLU_043374_0_0_4"/>
<dbReference type="GO" id="GO:0051539">
    <property type="term" value="F:4 iron, 4 sulfur cluster binding"/>
    <property type="evidence" value="ECO:0007669"/>
    <property type="project" value="UniProtKB-KW"/>
</dbReference>
<evidence type="ECO:0000256" key="4">
    <source>
        <dbReference type="ARBA" id="ARBA00022737"/>
    </source>
</evidence>
<keyword evidence="4" id="KW-0677">Repeat</keyword>
<keyword evidence="5" id="KW-0408">Iron</keyword>
<dbReference type="Gene3D" id="3.30.70.20">
    <property type="match status" value="2"/>
</dbReference>
<dbReference type="SUPFAM" id="SSF54862">
    <property type="entry name" value="4Fe-4S ferredoxins"/>
    <property type="match status" value="1"/>
</dbReference>
<sequence length="351" mass="38004">MTTRRDFLRGCLASGAAAASAVLPETACARDTLKRPPEGLGLLYDATLCVGCQACVAACKQVNENPAEFTAMDKLWDTPLDTTGHTFNLIKMYRNGTMETKDSELNGFSFMKTSCMHCADPSCVSACPVSAMTKNLETGIVGYDPDACIGCRYCVAACPFGIPKYQYDSPTGKIGKCELCRHRHKDGHYSACAEVCPTGATLFGRTEDLLAEAKRRLALKPGEWTTIPRGRLRPAQEKVLAGGEDGKGQKHRHGWRDEPDQSYQAQVGNYLQHVYGETEYGGTQVLKLSAVNFQKVGLPDLPPKSSAATSETIQHTLYGGLIMPIAVLAGLTWVAKRNVVPEDDDQKGGKS</sequence>